<evidence type="ECO:0000313" key="7">
    <source>
        <dbReference type="Proteomes" id="UP001652442"/>
    </source>
</evidence>
<reference evidence="6 7" key="1">
    <citation type="journal article" date="2021" name="ISME Commun">
        <title>Automated analysis of genomic sequences facilitates high-throughput and comprehensive description of bacteria.</title>
        <authorList>
            <person name="Hitch T.C.A."/>
        </authorList>
    </citation>
    <scope>NUCLEOTIDE SEQUENCE [LARGE SCALE GENOMIC DNA]</scope>
    <source>
        <strain evidence="6 7">Sanger_109</strain>
    </source>
</reference>
<gene>
    <name evidence="6" type="ORF">OCV88_01785</name>
</gene>
<dbReference type="PANTHER" id="PTHR43790">
    <property type="entry name" value="CARBOHYDRATE TRANSPORT ATP-BINDING PROTEIN MG119-RELATED"/>
    <property type="match status" value="1"/>
</dbReference>
<dbReference type="PROSITE" id="PS50893">
    <property type="entry name" value="ABC_TRANSPORTER_2"/>
    <property type="match status" value="2"/>
</dbReference>
<name>A0ABT2TFU6_9FIRM</name>
<dbReference type="SUPFAM" id="SSF52540">
    <property type="entry name" value="P-loop containing nucleoside triphosphate hydrolases"/>
    <property type="match status" value="2"/>
</dbReference>
<dbReference type="InterPro" id="IPR027417">
    <property type="entry name" value="P-loop_NTPase"/>
</dbReference>
<organism evidence="6 7">
    <name type="scientific">Brotonthovivens ammoniilytica</name>
    <dbReference type="NCBI Taxonomy" id="2981725"/>
    <lineage>
        <taxon>Bacteria</taxon>
        <taxon>Bacillati</taxon>
        <taxon>Bacillota</taxon>
        <taxon>Clostridia</taxon>
        <taxon>Lachnospirales</taxon>
        <taxon>Lachnospiraceae</taxon>
        <taxon>Brotonthovivens</taxon>
    </lineage>
</organism>
<proteinExistence type="predicted"/>
<keyword evidence="1" id="KW-0813">Transport</keyword>
<evidence type="ECO:0000256" key="2">
    <source>
        <dbReference type="ARBA" id="ARBA00022737"/>
    </source>
</evidence>
<dbReference type="InterPro" id="IPR003593">
    <property type="entry name" value="AAA+_ATPase"/>
</dbReference>
<dbReference type="InterPro" id="IPR017871">
    <property type="entry name" value="ABC_transporter-like_CS"/>
</dbReference>
<keyword evidence="3" id="KW-0547">Nucleotide-binding</keyword>
<dbReference type="Proteomes" id="UP001652442">
    <property type="component" value="Unassembled WGS sequence"/>
</dbReference>
<dbReference type="PANTHER" id="PTHR43790:SF9">
    <property type="entry name" value="GALACTOFURANOSE TRANSPORTER ATP-BINDING PROTEIN YTFR"/>
    <property type="match status" value="1"/>
</dbReference>
<keyword evidence="2" id="KW-0677">Repeat</keyword>
<keyword evidence="7" id="KW-1185">Reference proteome</keyword>
<evidence type="ECO:0000313" key="6">
    <source>
        <dbReference type="EMBL" id="MCU6761065.1"/>
    </source>
</evidence>
<dbReference type="Pfam" id="PF00005">
    <property type="entry name" value="ABC_tran"/>
    <property type="match status" value="2"/>
</dbReference>
<dbReference type="Gene3D" id="3.40.50.300">
    <property type="entry name" value="P-loop containing nucleotide triphosphate hydrolases"/>
    <property type="match status" value="2"/>
</dbReference>
<evidence type="ECO:0000256" key="1">
    <source>
        <dbReference type="ARBA" id="ARBA00022448"/>
    </source>
</evidence>
<dbReference type="RefSeq" id="WP_158423919.1">
    <property type="nucleotide sequence ID" value="NZ_JAOQJQ010000001.1"/>
</dbReference>
<feature type="domain" description="ABC transporter" evidence="5">
    <location>
        <begin position="258"/>
        <end position="501"/>
    </location>
</feature>
<sequence length="501" mass="55962">MKKECVLKIENLNKSFGITHANKNICMELHKGEIRGLSGENGCGKSTLLSQIAGIYHSDSGTMYKDGEVYAPKNPIDAGDHKIAIVVQELGLIADLPAGVNAFLGKTGQFTKFGYLSLKKVYQAANAELEKWGLPKMNFRSLAGGMNVENRKMIELVRALSSDPDILILDEVTQSLSHDNRNIVYQLLKKFKEMNRSIILISHDLEETLRITDTISILRDGELLDTVNSREISEDELKRRMVGRNIEGDYYRSDEEEIYEDEVIFSFSEVSTESGLKDVSFDVHKGEILGFCGLSDSGIHDIGQAAYGLMKPEKGKIMLHSDQVEIVSTNVSLNHRMAYVPKDRDGEALMMKTTILRNLCLTSMEQIRGKAGYISASHMKKMAEDAKAEFNIKCTSVLQNMNGLSGGNKQKVNLGRWLLKDLQLLIIDCPTRGVDVGVKSYIYQCMKEAKKKGISMILITDELTEAMGMSDHIIVMKNGGIKKKIARSSHFNEEEMIEVMI</sequence>
<comment type="caution">
    <text evidence="6">The sequence shown here is derived from an EMBL/GenBank/DDBJ whole genome shotgun (WGS) entry which is preliminary data.</text>
</comment>
<dbReference type="GO" id="GO:0005524">
    <property type="term" value="F:ATP binding"/>
    <property type="evidence" value="ECO:0007669"/>
    <property type="project" value="UniProtKB-KW"/>
</dbReference>
<dbReference type="CDD" id="cd03215">
    <property type="entry name" value="ABC_Carb_Monos_II"/>
    <property type="match status" value="1"/>
</dbReference>
<dbReference type="SMART" id="SM00382">
    <property type="entry name" value="AAA"/>
    <property type="match status" value="1"/>
</dbReference>
<feature type="domain" description="ABC transporter" evidence="5">
    <location>
        <begin position="7"/>
        <end position="245"/>
    </location>
</feature>
<dbReference type="EMBL" id="JAOQJQ010000001">
    <property type="protein sequence ID" value="MCU6761065.1"/>
    <property type="molecule type" value="Genomic_DNA"/>
</dbReference>
<protein>
    <submittedName>
        <fullName evidence="6">Sugar ABC transporter ATP-binding protein</fullName>
    </submittedName>
</protein>
<dbReference type="CDD" id="cd03216">
    <property type="entry name" value="ABC_Carb_Monos_I"/>
    <property type="match status" value="1"/>
</dbReference>
<evidence type="ECO:0000259" key="5">
    <source>
        <dbReference type="PROSITE" id="PS50893"/>
    </source>
</evidence>
<evidence type="ECO:0000256" key="3">
    <source>
        <dbReference type="ARBA" id="ARBA00022741"/>
    </source>
</evidence>
<evidence type="ECO:0000256" key="4">
    <source>
        <dbReference type="ARBA" id="ARBA00022840"/>
    </source>
</evidence>
<keyword evidence="4 6" id="KW-0067">ATP-binding</keyword>
<dbReference type="PROSITE" id="PS00211">
    <property type="entry name" value="ABC_TRANSPORTER_1"/>
    <property type="match status" value="1"/>
</dbReference>
<dbReference type="InterPro" id="IPR050107">
    <property type="entry name" value="ABC_carbohydrate_import_ATPase"/>
</dbReference>
<dbReference type="InterPro" id="IPR003439">
    <property type="entry name" value="ABC_transporter-like_ATP-bd"/>
</dbReference>
<accession>A0ABT2TFU6</accession>